<evidence type="ECO:0000313" key="1">
    <source>
        <dbReference type="EMBL" id="NNF08352.1"/>
    </source>
</evidence>
<dbReference type="InterPro" id="IPR011055">
    <property type="entry name" value="Dup_hybrid_motif"/>
</dbReference>
<accession>A0A7Y2EC27</accession>
<dbReference type="AlphaFoldDB" id="A0A7Y2EC27"/>
<protein>
    <submittedName>
        <fullName evidence="1">M23 family metallopeptidase</fullName>
    </submittedName>
</protein>
<gene>
    <name evidence="1" type="ORF">HKN21_16445</name>
</gene>
<dbReference type="Gene3D" id="2.70.70.10">
    <property type="entry name" value="Glucose Permease (Domain IIA)"/>
    <property type="match status" value="1"/>
</dbReference>
<dbReference type="PANTHER" id="PTHR21666:SF270">
    <property type="entry name" value="MUREIN HYDROLASE ACTIVATOR ENVC"/>
    <property type="match status" value="1"/>
</dbReference>
<sequence>MLSISQKQRILGVLLLGLLTLAGSAFAKELIPPLEGYPPLTSSFGEYRSGHFHGGLDFSTGGQEGLPVRVPGDGHLFRMRVSGVGYGRALYIRLDDGRTVLYAHLSRFNHALEKLAREQQDRKGRYEIDYRPAQNTVRVSAGEVVAYSGQSGAGPPHLHAEVRVGGGAAIAENPMDHGWAIQDTIPPRLTALRFEPSGPGAEVNAEIDPVNISLPKGEVPVVNVYGPVRLWVETQDRANGGRYRLASYEVIAELNDERMAHIQMRAFDWNHAREVEWIFHERLAREKSGRWVNLSRTPRTKSRMYKETGSSETDFTFPAGSHRLVVRCLDYSGNETRREVRLVVQEEPSAATATVVRERGLRVQGNYLEARYPLPVKEAPSVLDPYGEESTLEWISRETRGGGVVFQTTGAPLTESGVWSFAKGTQKEQAAWVSLQDPNFLAVTDSVRLQIEASDLYEPMWIGISPQGWPGVFEKEPELIPVSQSFRLEPWAYPLRGSISVEIVSDKDLDRVGVYSRHGDRWSYEGNDVSTLGLKTNIGNLEELALFRDVRAPQVSLILPKAPKADSTPRVKAKIVDTGSGVTWRTMDMEVNGQSVICEWDPDARVLQSHLRTPLASGEHSVRVSVRDRAGNRTVREASFQIP</sequence>
<dbReference type="PANTHER" id="PTHR21666">
    <property type="entry name" value="PEPTIDASE-RELATED"/>
    <property type="match status" value="1"/>
</dbReference>
<dbReference type="InterPro" id="IPR050570">
    <property type="entry name" value="Cell_wall_metabolism_enzyme"/>
</dbReference>
<dbReference type="SUPFAM" id="SSF51261">
    <property type="entry name" value="Duplicated hybrid motif"/>
    <property type="match status" value="1"/>
</dbReference>
<proteinExistence type="predicted"/>
<dbReference type="CDD" id="cd12797">
    <property type="entry name" value="M23_peptidase"/>
    <property type="match status" value="1"/>
</dbReference>
<dbReference type="GO" id="GO:0004222">
    <property type="term" value="F:metalloendopeptidase activity"/>
    <property type="evidence" value="ECO:0007669"/>
    <property type="project" value="TreeGrafter"/>
</dbReference>
<dbReference type="Proteomes" id="UP000547674">
    <property type="component" value="Unassembled WGS sequence"/>
</dbReference>
<dbReference type="EMBL" id="JABDJR010000659">
    <property type="protein sequence ID" value="NNF08352.1"/>
    <property type="molecule type" value="Genomic_DNA"/>
</dbReference>
<reference evidence="1 2" key="1">
    <citation type="submission" date="2020-03" db="EMBL/GenBank/DDBJ databases">
        <title>Metabolic flexibility allows generalist bacteria to become dominant in a frequently disturbed ecosystem.</title>
        <authorList>
            <person name="Chen Y.-J."/>
            <person name="Leung P.M."/>
            <person name="Bay S.K."/>
            <person name="Hugenholtz P."/>
            <person name="Kessler A.J."/>
            <person name="Shelley G."/>
            <person name="Waite D.W."/>
            <person name="Cook P.L."/>
            <person name="Greening C."/>
        </authorList>
    </citation>
    <scope>NUCLEOTIDE SEQUENCE [LARGE SCALE GENOMIC DNA]</scope>
    <source>
        <strain evidence="1">SS_bin_28</strain>
    </source>
</reference>
<name>A0A7Y2EC27_UNCEI</name>
<comment type="caution">
    <text evidence="1">The sequence shown here is derived from an EMBL/GenBank/DDBJ whole genome shotgun (WGS) entry which is preliminary data.</text>
</comment>
<organism evidence="1 2">
    <name type="scientific">Eiseniibacteriota bacterium</name>
    <dbReference type="NCBI Taxonomy" id="2212470"/>
    <lineage>
        <taxon>Bacteria</taxon>
        <taxon>Candidatus Eiseniibacteriota</taxon>
    </lineage>
</organism>
<evidence type="ECO:0000313" key="2">
    <source>
        <dbReference type="Proteomes" id="UP000547674"/>
    </source>
</evidence>